<dbReference type="GO" id="GO:0003677">
    <property type="term" value="F:DNA binding"/>
    <property type="evidence" value="ECO:0007669"/>
    <property type="project" value="UniProtKB-UniRule"/>
</dbReference>
<evidence type="ECO:0000256" key="5">
    <source>
        <dbReference type="ARBA" id="ARBA00023204"/>
    </source>
</evidence>
<evidence type="ECO:0000256" key="3">
    <source>
        <dbReference type="ARBA" id="ARBA00022769"/>
    </source>
</evidence>
<keyword evidence="2 6" id="KW-0227">DNA damage</keyword>
<protein>
    <recommendedName>
        <fullName evidence="6">UvrABC system protein C</fullName>
        <shortName evidence="6">Protein UvrC</shortName>
    </recommendedName>
    <alternativeName>
        <fullName evidence="6">Excinuclease ABC subunit C</fullName>
    </alternativeName>
</protein>
<dbReference type="GO" id="GO:0009432">
    <property type="term" value="P:SOS response"/>
    <property type="evidence" value="ECO:0007669"/>
    <property type="project" value="UniProtKB-UniRule"/>
</dbReference>
<proteinExistence type="inferred from homology"/>
<organism evidence="10 11">
    <name type="scientific">Arthrobacter mobilis</name>
    <dbReference type="NCBI Taxonomy" id="2724944"/>
    <lineage>
        <taxon>Bacteria</taxon>
        <taxon>Bacillati</taxon>
        <taxon>Actinomycetota</taxon>
        <taxon>Actinomycetes</taxon>
        <taxon>Micrococcales</taxon>
        <taxon>Micrococcaceae</taxon>
        <taxon>Arthrobacter</taxon>
    </lineage>
</organism>
<dbReference type="NCBIfam" id="TIGR00194">
    <property type="entry name" value="uvrC"/>
    <property type="match status" value="1"/>
</dbReference>
<dbReference type="InterPro" id="IPR036876">
    <property type="entry name" value="UVR_dom_sf"/>
</dbReference>
<comment type="subcellular location">
    <subcellularLocation>
        <location evidence="6">Cytoplasm</location>
    </subcellularLocation>
</comment>
<dbReference type="SUPFAM" id="SSF46600">
    <property type="entry name" value="C-terminal UvrC-binding domain of UvrB"/>
    <property type="match status" value="1"/>
</dbReference>
<evidence type="ECO:0000259" key="8">
    <source>
        <dbReference type="PROSITE" id="PS50164"/>
    </source>
</evidence>
<dbReference type="GO" id="GO:0005737">
    <property type="term" value="C:cytoplasm"/>
    <property type="evidence" value="ECO:0007669"/>
    <property type="project" value="UniProtKB-SubCell"/>
</dbReference>
<dbReference type="InterPro" id="IPR010994">
    <property type="entry name" value="RuvA_2-like"/>
</dbReference>
<dbReference type="InterPro" id="IPR000305">
    <property type="entry name" value="GIY-YIG_endonuc"/>
</dbReference>
<dbReference type="EMBL" id="JAAZSQ010000016">
    <property type="protein sequence ID" value="NKX55852.1"/>
    <property type="molecule type" value="Genomic_DNA"/>
</dbReference>
<dbReference type="SMART" id="SM00465">
    <property type="entry name" value="GIYc"/>
    <property type="match status" value="1"/>
</dbReference>
<dbReference type="SUPFAM" id="SSF47781">
    <property type="entry name" value="RuvA domain 2-like"/>
    <property type="match status" value="1"/>
</dbReference>
<dbReference type="Pfam" id="PF22920">
    <property type="entry name" value="UvrC_RNaseH"/>
    <property type="match status" value="1"/>
</dbReference>
<dbReference type="InterPro" id="IPR003583">
    <property type="entry name" value="Hlx-hairpin-Hlx_DNA-bd_motif"/>
</dbReference>
<dbReference type="Gene3D" id="1.10.150.20">
    <property type="entry name" value="5' to 3' exonuclease, C-terminal subdomain"/>
    <property type="match status" value="1"/>
</dbReference>
<dbReference type="GO" id="GO:0006289">
    <property type="term" value="P:nucleotide-excision repair"/>
    <property type="evidence" value="ECO:0007669"/>
    <property type="project" value="UniProtKB-UniRule"/>
</dbReference>
<dbReference type="NCBIfam" id="NF001824">
    <property type="entry name" value="PRK00558.1-5"/>
    <property type="match status" value="1"/>
</dbReference>
<dbReference type="AlphaFoldDB" id="A0A7X6K4Y0"/>
<dbReference type="InterPro" id="IPR001943">
    <property type="entry name" value="UVR_dom"/>
</dbReference>
<dbReference type="InterPro" id="IPR001162">
    <property type="entry name" value="UvrC_RNase_H_dom"/>
</dbReference>
<comment type="caution">
    <text evidence="10">The sequence shown here is derived from an EMBL/GenBank/DDBJ whole genome shotgun (WGS) entry which is preliminary data.</text>
</comment>
<keyword evidence="3 6" id="KW-0228">DNA excision</keyword>
<dbReference type="FunFam" id="3.40.1440.10:FF:000001">
    <property type="entry name" value="UvrABC system protein C"/>
    <property type="match status" value="1"/>
</dbReference>
<comment type="subunit">
    <text evidence="6">Interacts with UvrB in an incision complex.</text>
</comment>
<accession>A0A7X6K4Y0</accession>
<reference evidence="10 11" key="1">
    <citation type="submission" date="2020-04" db="EMBL/GenBank/DDBJ databases">
        <title>Arthrobacter sp. nov.</title>
        <authorList>
            <person name="Liu S."/>
        </authorList>
    </citation>
    <scope>NUCLEOTIDE SEQUENCE [LARGE SCALE GENOMIC DNA]</scope>
    <source>
        <strain evidence="10 11">E918</strain>
    </source>
</reference>
<dbReference type="Pfam" id="PF01541">
    <property type="entry name" value="GIY-YIG"/>
    <property type="match status" value="1"/>
</dbReference>
<dbReference type="InterPro" id="IPR050066">
    <property type="entry name" value="UvrABC_protein_C"/>
</dbReference>
<evidence type="ECO:0000256" key="2">
    <source>
        <dbReference type="ARBA" id="ARBA00022763"/>
    </source>
</evidence>
<dbReference type="InterPro" id="IPR004791">
    <property type="entry name" value="UvrC"/>
</dbReference>
<keyword evidence="11" id="KW-1185">Reference proteome</keyword>
<evidence type="ECO:0000313" key="10">
    <source>
        <dbReference type="EMBL" id="NKX55852.1"/>
    </source>
</evidence>
<evidence type="ECO:0000256" key="6">
    <source>
        <dbReference type="HAMAP-Rule" id="MF_00203"/>
    </source>
</evidence>
<dbReference type="PROSITE" id="PS50164">
    <property type="entry name" value="GIY_YIG"/>
    <property type="match status" value="1"/>
</dbReference>
<dbReference type="Gene3D" id="3.30.420.340">
    <property type="entry name" value="UvrC, RNAse H endonuclease domain"/>
    <property type="match status" value="1"/>
</dbReference>
<dbReference type="PANTHER" id="PTHR30562">
    <property type="entry name" value="UVRC/OXIDOREDUCTASE"/>
    <property type="match status" value="1"/>
</dbReference>
<feature type="domain" description="UvrC family homology region profile" evidence="9">
    <location>
        <begin position="259"/>
        <end position="518"/>
    </location>
</feature>
<dbReference type="PROSITE" id="PS50165">
    <property type="entry name" value="UVRC"/>
    <property type="match status" value="1"/>
</dbReference>
<dbReference type="InterPro" id="IPR035901">
    <property type="entry name" value="GIY-YIG_endonuc_sf"/>
</dbReference>
<dbReference type="Pfam" id="PF14520">
    <property type="entry name" value="HHH_5"/>
    <property type="match status" value="1"/>
</dbReference>
<gene>
    <name evidence="6 10" type="primary">uvrC</name>
    <name evidence="10" type="ORF">HGG74_15155</name>
</gene>
<feature type="domain" description="GIY-YIG" evidence="8">
    <location>
        <begin position="16"/>
        <end position="95"/>
    </location>
</feature>
<evidence type="ECO:0000256" key="1">
    <source>
        <dbReference type="ARBA" id="ARBA00022490"/>
    </source>
</evidence>
<keyword evidence="6" id="KW-0742">SOS response</keyword>
<dbReference type="InterPro" id="IPR047296">
    <property type="entry name" value="GIY-YIG_UvrC_Cho"/>
</dbReference>
<dbReference type="InterPro" id="IPR038476">
    <property type="entry name" value="UvrC_RNase_H_dom_sf"/>
</dbReference>
<dbReference type="GO" id="GO:0009380">
    <property type="term" value="C:excinuclease repair complex"/>
    <property type="evidence" value="ECO:0007669"/>
    <property type="project" value="InterPro"/>
</dbReference>
<dbReference type="HAMAP" id="MF_00203">
    <property type="entry name" value="UvrC"/>
    <property type="match status" value="1"/>
</dbReference>
<dbReference type="RefSeq" id="WP_168487657.1">
    <property type="nucleotide sequence ID" value="NZ_JAAZSQ010000016.1"/>
</dbReference>
<name>A0A7X6K4Y0_9MICC</name>
<keyword evidence="5 6" id="KW-0234">DNA repair</keyword>
<dbReference type="Pfam" id="PF02151">
    <property type="entry name" value="UVR"/>
    <property type="match status" value="1"/>
</dbReference>
<evidence type="ECO:0000313" key="11">
    <source>
        <dbReference type="Proteomes" id="UP000544090"/>
    </source>
</evidence>
<keyword evidence="4 6" id="KW-0267">Excision nuclease</keyword>
<sequence length="666" mass="73016">MADPSSYRPRTGDIPTNPGVYRFRDEHGRVIYVGKAKNLRSRLTSYFASPGTLQPKTRTMVHTAASVEWTVVGSELEAIQLEYTWIKEFTPRFNIMFRDDKSYPYLAVTMSEKFPRVQVMRGERRKGTKYFGPFYPAKAIRETVDTLLRVFPVRTCSNGVFKRAEATGRPCLLGYIDKCSAPCVGRISPEDHKALAAEFCAFMGGEAGRFITALEKKMAAAVAELDYESAARYRDDIAALKKVFERNAVVLSEDTDADVFALAEDELEAAVQVFHVRGGRIRGQRGWVVEKVEDSTPADLVEHLLQQVYGDAEGPDRIPRQVLLPSEPENAVELEEWLRGLRGSRMEIRVPRRGDKAALLATVQENADQALALHKSRRAGDITTRSAGLQQLQEALGLPVPLLRIECFDVSHVQGTNVVASMVVVEDGLPKKADYRRFAITGDAARDDTASMYDVISRRFRNYLADQAASKQPAADRGGGEVLADTTTPAPRAKFAYPPNLVVVDGGPPQVAAASRALADLGITGIHVVGLAKRLEEVWLPDDEFPVILPRASEGLYLLQRIRDEAHRFAISYHRQKRGKSMTVSVLDGIQGLGPAKSKALLKHFGSAKRLKAAGVEQLQQVPGIGPALAASIRRQLDAAEAAPGLDGAGEQAPAVNMATGEILES</sequence>
<dbReference type="SUPFAM" id="SSF82771">
    <property type="entry name" value="GIY-YIG endonuclease"/>
    <property type="match status" value="1"/>
</dbReference>
<comment type="function">
    <text evidence="6">The UvrABC repair system catalyzes the recognition and processing of DNA lesions. UvrC both incises the 5' and 3' sides of the lesion. The N-terminal half is responsible for the 3' incision and the C-terminal half is responsible for the 5' incision.</text>
</comment>
<dbReference type="Gene3D" id="4.10.860.10">
    <property type="entry name" value="UVR domain"/>
    <property type="match status" value="1"/>
</dbReference>
<feature type="domain" description="UVR" evidence="7">
    <location>
        <begin position="208"/>
        <end position="243"/>
    </location>
</feature>
<dbReference type="CDD" id="cd10434">
    <property type="entry name" value="GIY-YIG_UvrC_Cho"/>
    <property type="match status" value="1"/>
</dbReference>
<dbReference type="Pfam" id="PF08459">
    <property type="entry name" value="UvrC_RNaseH_dom"/>
    <property type="match status" value="1"/>
</dbReference>
<dbReference type="SMART" id="SM00278">
    <property type="entry name" value="HhH1"/>
    <property type="match status" value="2"/>
</dbReference>
<dbReference type="PANTHER" id="PTHR30562:SF1">
    <property type="entry name" value="UVRABC SYSTEM PROTEIN C"/>
    <property type="match status" value="1"/>
</dbReference>
<evidence type="ECO:0000259" key="9">
    <source>
        <dbReference type="PROSITE" id="PS50165"/>
    </source>
</evidence>
<dbReference type="PROSITE" id="PS50151">
    <property type="entry name" value="UVR"/>
    <property type="match status" value="1"/>
</dbReference>
<comment type="similarity">
    <text evidence="6">Belongs to the UvrC family.</text>
</comment>
<evidence type="ECO:0000259" key="7">
    <source>
        <dbReference type="PROSITE" id="PS50151"/>
    </source>
</evidence>
<dbReference type="Gene3D" id="3.40.1440.10">
    <property type="entry name" value="GIY-YIG endonuclease"/>
    <property type="match status" value="1"/>
</dbReference>
<evidence type="ECO:0000256" key="4">
    <source>
        <dbReference type="ARBA" id="ARBA00022881"/>
    </source>
</evidence>
<keyword evidence="1 6" id="KW-0963">Cytoplasm</keyword>
<dbReference type="GO" id="GO:0009381">
    <property type="term" value="F:excinuclease ABC activity"/>
    <property type="evidence" value="ECO:0007669"/>
    <property type="project" value="UniProtKB-UniRule"/>
</dbReference>
<dbReference type="Proteomes" id="UP000544090">
    <property type="component" value="Unassembled WGS sequence"/>
</dbReference>